<evidence type="ECO:0000256" key="3">
    <source>
        <dbReference type="ARBA" id="ARBA00022528"/>
    </source>
</evidence>
<keyword evidence="14" id="KW-1185">Reference proteome</keyword>
<keyword evidence="8" id="KW-0149">Chlorophyll biosynthesis</keyword>
<comment type="subcellular location">
    <subcellularLocation>
        <location evidence="1">Plastid</location>
        <location evidence="1">Chloroplast</location>
    </subcellularLocation>
</comment>
<dbReference type="EMBL" id="JALLPJ020000983">
    <property type="protein sequence ID" value="KAL3778480.1"/>
    <property type="molecule type" value="Genomic_DNA"/>
</dbReference>
<keyword evidence="7" id="KW-0560">Oxidoreductase</keyword>
<protein>
    <recommendedName>
        <fullName evidence="10">Divinyl chlorophyllide a 8-vinyl-reductase, chloroplastic</fullName>
        <ecNumber evidence="9">1.3.1.75</ecNumber>
    </recommendedName>
</protein>
<proteinExistence type="predicted"/>
<dbReference type="EC" id="1.3.1.75" evidence="9"/>
<dbReference type="Proteomes" id="UP001530400">
    <property type="component" value="Unassembled WGS sequence"/>
</dbReference>
<keyword evidence="4" id="KW-0934">Plastid</keyword>
<dbReference type="CDD" id="cd05243">
    <property type="entry name" value="SDR_a5"/>
    <property type="match status" value="1"/>
</dbReference>
<dbReference type="InterPro" id="IPR036291">
    <property type="entry name" value="NAD(P)-bd_dom_sf"/>
</dbReference>
<name>A0ABD3NQK7_9STRA</name>
<evidence type="ECO:0000256" key="9">
    <source>
        <dbReference type="ARBA" id="ARBA00024059"/>
    </source>
</evidence>
<evidence type="ECO:0000313" key="13">
    <source>
        <dbReference type="EMBL" id="KAL3778480.1"/>
    </source>
</evidence>
<feature type="domain" description="NAD(P)-binding" evidence="12">
    <location>
        <begin position="94"/>
        <end position="296"/>
    </location>
</feature>
<comment type="caution">
    <text evidence="13">The sequence shown here is derived from an EMBL/GenBank/DDBJ whole genome shotgun (WGS) entry which is preliminary data.</text>
</comment>
<sequence length="430" mass="47563">MKSLRQKELLHFHLTFLLFHFQFNLKDKTAADNMFTALFVAAVAVLSPSSTCAFAPTSSGRVPTSIRMNALDDFMKNFGGAAGSKSERVAVIAGATGYIGKSTVRESVRQGYKTVALVRDKSKVESEGGKMLYGTFFEGAEIVECDVCDAEKLTATFKDISSQYNGKIDAVVSCLASRSGIKKDAYAIDYQATLNCLESGRAVGARHFVLLSAFCVKNPWLQFQQAKLKFEAALEAQKDMTYSIVRPTAFFKSVSGQLEVIQSGAPFVMFGDGEVTRCNPISEADLATYLIDCINDKSRLNKIISLGGPDEPLTMKKQGEMLYSAIGKEPNFFYAPLWLFDVIIDSLQWVADTFNSEKFENAAELGRIGKYYAVEDMLTTDPEEKFGTMTLQEHYNKIAVEGQEYDPYTTMFAKAPAKKVEEEVKEKIAP</sequence>
<dbReference type="PANTHER" id="PTHR47378">
    <property type="entry name" value="DIVINYL CHLOROPHYLLIDE A 8-VINYL-REDUCTASE, CHLOROPLASTIC"/>
    <property type="match status" value="1"/>
</dbReference>
<evidence type="ECO:0000256" key="7">
    <source>
        <dbReference type="ARBA" id="ARBA00023002"/>
    </source>
</evidence>
<keyword evidence="5" id="KW-0521">NADP</keyword>
<evidence type="ECO:0000256" key="5">
    <source>
        <dbReference type="ARBA" id="ARBA00022857"/>
    </source>
</evidence>
<evidence type="ECO:0000256" key="10">
    <source>
        <dbReference type="ARBA" id="ARBA00024089"/>
    </source>
</evidence>
<evidence type="ECO:0000256" key="11">
    <source>
        <dbReference type="ARBA" id="ARBA00049498"/>
    </source>
</evidence>
<keyword evidence="3" id="KW-0150">Chloroplast</keyword>
<keyword evidence="6" id="KW-0809">Transit peptide</keyword>
<dbReference type="Pfam" id="PF13460">
    <property type="entry name" value="NAD_binding_10"/>
    <property type="match status" value="1"/>
</dbReference>
<evidence type="ECO:0000313" key="14">
    <source>
        <dbReference type="Proteomes" id="UP001530400"/>
    </source>
</evidence>
<evidence type="ECO:0000256" key="2">
    <source>
        <dbReference type="ARBA" id="ARBA00005173"/>
    </source>
</evidence>
<organism evidence="13 14">
    <name type="scientific">Cyclotella atomus</name>
    <dbReference type="NCBI Taxonomy" id="382360"/>
    <lineage>
        <taxon>Eukaryota</taxon>
        <taxon>Sar</taxon>
        <taxon>Stramenopiles</taxon>
        <taxon>Ochrophyta</taxon>
        <taxon>Bacillariophyta</taxon>
        <taxon>Coscinodiscophyceae</taxon>
        <taxon>Thalassiosirophycidae</taxon>
        <taxon>Stephanodiscales</taxon>
        <taxon>Stephanodiscaceae</taxon>
        <taxon>Cyclotella</taxon>
    </lineage>
</organism>
<dbReference type="SUPFAM" id="SSF51735">
    <property type="entry name" value="NAD(P)-binding Rossmann-fold domains"/>
    <property type="match status" value="1"/>
</dbReference>
<evidence type="ECO:0000256" key="1">
    <source>
        <dbReference type="ARBA" id="ARBA00004229"/>
    </source>
</evidence>
<accession>A0ABD3NQK7</accession>
<evidence type="ECO:0000256" key="6">
    <source>
        <dbReference type="ARBA" id="ARBA00022946"/>
    </source>
</evidence>
<comment type="pathway">
    <text evidence="2">Porphyrin-containing compound metabolism; chlorophyll biosynthesis.</text>
</comment>
<dbReference type="InterPro" id="IPR044201">
    <property type="entry name" value="DVR-like"/>
</dbReference>
<comment type="catalytic activity">
    <reaction evidence="11">
        <text>protochlorophyllide a + NADP(+) = 3,8-divinyl protochlorophyllide a + NADPH + H(+)</text>
        <dbReference type="Rhea" id="RHEA:48884"/>
        <dbReference type="ChEBI" id="CHEBI:15378"/>
        <dbReference type="ChEBI" id="CHEBI:57783"/>
        <dbReference type="ChEBI" id="CHEBI:58349"/>
        <dbReference type="ChEBI" id="CHEBI:58632"/>
        <dbReference type="ChEBI" id="CHEBI:83350"/>
        <dbReference type="EC" id="1.3.1.75"/>
    </reaction>
</comment>
<evidence type="ECO:0000259" key="12">
    <source>
        <dbReference type="Pfam" id="PF13460"/>
    </source>
</evidence>
<dbReference type="GO" id="GO:0009507">
    <property type="term" value="C:chloroplast"/>
    <property type="evidence" value="ECO:0007669"/>
    <property type="project" value="UniProtKB-SubCell"/>
</dbReference>
<evidence type="ECO:0000256" key="4">
    <source>
        <dbReference type="ARBA" id="ARBA00022640"/>
    </source>
</evidence>
<dbReference type="PANTHER" id="PTHR47378:SF1">
    <property type="entry name" value="DIVINYL CHLOROPHYLLIDE A 8-VINYL-REDUCTASE, CHLOROPLASTIC"/>
    <property type="match status" value="1"/>
</dbReference>
<dbReference type="GO" id="GO:0033728">
    <property type="term" value="F:3,8-divinyl protochlorophyllide a 8-vinyl-reductase (NADPH) activity"/>
    <property type="evidence" value="ECO:0007669"/>
    <property type="project" value="UniProtKB-EC"/>
</dbReference>
<reference evidence="13 14" key="1">
    <citation type="submission" date="2024-10" db="EMBL/GenBank/DDBJ databases">
        <title>Updated reference genomes for cyclostephanoid diatoms.</title>
        <authorList>
            <person name="Roberts W.R."/>
            <person name="Alverson A.J."/>
        </authorList>
    </citation>
    <scope>NUCLEOTIDE SEQUENCE [LARGE SCALE GENOMIC DNA]</scope>
    <source>
        <strain evidence="13 14">AJA010-31</strain>
    </source>
</reference>
<gene>
    <name evidence="13" type="ORF">ACHAWO_006767</name>
</gene>
<dbReference type="GO" id="GO:0015995">
    <property type="term" value="P:chlorophyll biosynthetic process"/>
    <property type="evidence" value="ECO:0007669"/>
    <property type="project" value="UniProtKB-KW"/>
</dbReference>
<evidence type="ECO:0000256" key="8">
    <source>
        <dbReference type="ARBA" id="ARBA00023171"/>
    </source>
</evidence>
<dbReference type="AlphaFoldDB" id="A0ABD3NQK7"/>
<dbReference type="Gene3D" id="3.40.50.720">
    <property type="entry name" value="NAD(P)-binding Rossmann-like Domain"/>
    <property type="match status" value="1"/>
</dbReference>
<dbReference type="InterPro" id="IPR016040">
    <property type="entry name" value="NAD(P)-bd_dom"/>
</dbReference>